<organism evidence="8 9">
    <name type="scientific">Aequoribacter fuscus</name>
    <dbReference type="NCBI Taxonomy" id="2518989"/>
    <lineage>
        <taxon>Bacteria</taxon>
        <taxon>Pseudomonadati</taxon>
        <taxon>Pseudomonadota</taxon>
        <taxon>Gammaproteobacteria</taxon>
        <taxon>Cellvibrionales</taxon>
        <taxon>Halieaceae</taxon>
        <taxon>Aequoribacter</taxon>
    </lineage>
</organism>
<dbReference type="GO" id="GO:0071555">
    <property type="term" value="P:cell wall organization"/>
    <property type="evidence" value="ECO:0007669"/>
    <property type="project" value="UniProtKB-KW"/>
</dbReference>
<comment type="catalytic activity">
    <reaction evidence="7">
        <text>a peptidoglycan chain = a peptidoglycan chain with N-acetyl-1,6-anhydromuramyl-[peptide] at the reducing end + a peptidoglycan chain with N-acetylglucosamine at the non-reducing end.</text>
        <dbReference type="EC" id="4.2.2.29"/>
    </reaction>
</comment>
<evidence type="ECO:0000256" key="3">
    <source>
        <dbReference type="ARBA" id="ARBA00022989"/>
    </source>
</evidence>
<dbReference type="GO" id="GO:0005886">
    <property type="term" value="C:plasma membrane"/>
    <property type="evidence" value="ECO:0007669"/>
    <property type="project" value="UniProtKB-UniRule"/>
</dbReference>
<comment type="function">
    <text evidence="7">Functions as a peptidoglycan terminase that cleaves nascent peptidoglycan strands endolytically to terminate their elongation.</text>
</comment>
<dbReference type="STRING" id="2518989.IMCC3088_1156"/>
<keyword evidence="6 7" id="KW-0961">Cell wall biogenesis/degradation</keyword>
<keyword evidence="4 7" id="KW-0472">Membrane</keyword>
<dbReference type="PANTHER" id="PTHR30518">
    <property type="entry name" value="ENDOLYTIC MUREIN TRANSGLYCOSYLASE"/>
    <property type="match status" value="1"/>
</dbReference>
<dbReference type="HAMAP" id="MF_02065">
    <property type="entry name" value="MltG"/>
    <property type="match status" value="1"/>
</dbReference>
<evidence type="ECO:0000256" key="5">
    <source>
        <dbReference type="ARBA" id="ARBA00023239"/>
    </source>
</evidence>
<comment type="caution">
    <text evidence="8">The sequence shown here is derived from an EMBL/GenBank/DDBJ whole genome shotgun (WGS) entry which is preliminary data.</text>
</comment>
<gene>
    <name evidence="7" type="primary">mltG</name>
    <name evidence="8" type="ORF">IMCC3088_1156</name>
</gene>
<feature type="site" description="Important for catalytic activity" evidence="7">
    <location>
        <position position="210"/>
    </location>
</feature>
<reference evidence="8 9" key="1">
    <citation type="journal article" date="2011" name="J. Bacteriol.">
        <title>Genome sequence of strain IMCC3088, a proteorhodopsin-containing marine bacterium belonging to the OM60/NOR5 clade.</title>
        <authorList>
            <person name="Jang Y."/>
            <person name="Oh H.M."/>
            <person name="Kang I."/>
            <person name="Lee K."/>
            <person name="Yang S.J."/>
            <person name="Cho J.C."/>
        </authorList>
    </citation>
    <scope>NUCLEOTIDE SEQUENCE [LARGE SCALE GENOMIC DNA]</scope>
    <source>
        <strain evidence="8 9">IMCC3088</strain>
    </source>
</reference>
<dbReference type="Gene3D" id="3.30.160.60">
    <property type="entry name" value="Classic Zinc Finger"/>
    <property type="match status" value="1"/>
</dbReference>
<dbReference type="RefSeq" id="WP_009575453.1">
    <property type="nucleotide sequence ID" value="NZ_AEIG01000026.1"/>
</dbReference>
<dbReference type="Proteomes" id="UP000005615">
    <property type="component" value="Unassembled WGS sequence"/>
</dbReference>
<keyword evidence="9" id="KW-1185">Reference proteome</keyword>
<keyword evidence="3 7" id="KW-1133">Transmembrane helix</keyword>
<dbReference type="Pfam" id="PF02618">
    <property type="entry name" value="YceG"/>
    <property type="match status" value="1"/>
</dbReference>
<dbReference type="GO" id="GO:0009252">
    <property type="term" value="P:peptidoglycan biosynthetic process"/>
    <property type="evidence" value="ECO:0007669"/>
    <property type="project" value="UniProtKB-UniRule"/>
</dbReference>
<keyword evidence="1 7" id="KW-1003">Cell membrane</keyword>
<protein>
    <recommendedName>
        <fullName evidence="7">Endolytic murein transglycosylase</fullName>
        <ecNumber evidence="7">4.2.2.29</ecNumber>
    </recommendedName>
    <alternativeName>
        <fullName evidence="7">Peptidoglycan lytic transglycosylase</fullName>
    </alternativeName>
    <alternativeName>
        <fullName evidence="7">Peptidoglycan polymerization terminase</fullName>
    </alternativeName>
</protein>
<dbReference type="InterPro" id="IPR003770">
    <property type="entry name" value="MLTG-like"/>
</dbReference>
<keyword evidence="2 7" id="KW-0812">Transmembrane</keyword>
<accession>F3L164</accession>
<dbReference type="EC" id="4.2.2.29" evidence="7"/>
<evidence type="ECO:0000313" key="8">
    <source>
        <dbReference type="EMBL" id="EGG30009.1"/>
    </source>
</evidence>
<evidence type="ECO:0000256" key="1">
    <source>
        <dbReference type="ARBA" id="ARBA00022475"/>
    </source>
</evidence>
<dbReference type="PANTHER" id="PTHR30518:SF2">
    <property type="entry name" value="ENDOLYTIC MUREIN TRANSGLYCOSYLASE"/>
    <property type="match status" value="1"/>
</dbReference>
<proteinExistence type="inferred from homology"/>
<dbReference type="AlphaFoldDB" id="F3L164"/>
<dbReference type="CDD" id="cd08010">
    <property type="entry name" value="MltG_like"/>
    <property type="match status" value="1"/>
</dbReference>
<dbReference type="eggNOG" id="COG1559">
    <property type="taxonomic scope" value="Bacteria"/>
</dbReference>
<keyword evidence="5 7" id="KW-0456">Lyase</keyword>
<dbReference type="NCBIfam" id="TIGR00247">
    <property type="entry name" value="endolytic transglycosylase MltG"/>
    <property type="match status" value="1"/>
</dbReference>
<name>F3L164_9GAMM</name>
<dbReference type="GO" id="GO:0008932">
    <property type="term" value="F:lytic endotransglycosylase activity"/>
    <property type="evidence" value="ECO:0007669"/>
    <property type="project" value="UniProtKB-UniRule"/>
</dbReference>
<sequence>MRKLIALVLVTVVTSVVVGARWWYGTTTWTGQPQVLVVEQGASMGQVADTLARQGMVTAPALFAFIGRLTGADRGIRAGHYQIEEAMSPRALMRLLVSGEAHSYKITLVEGKTFKELLLTVQGHPHVRSELDGVDDPWIAKTFAEVNGPEGWLFPDTYYFLANTTDQAIIMRAYQAMLSTLDQVWENRAENLPISTPYQALILASIIEKETSLGSERADIAGVFIRRLQKSMRLQTDPTIIYGLGERYQGDITRAHLRDKNNIYNTYQHGGLPPTPIASPGRASLEAAVRPKQGTALYFVADGEGGHVFSDTLAEHERAVRAYLNKQKQ</sequence>
<dbReference type="FunFam" id="3.30.160.60:FF:000242">
    <property type="entry name" value="Endolytic murein transglycosylase"/>
    <property type="match status" value="1"/>
</dbReference>
<evidence type="ECO:0000256" key="7">
    <source>
        <dbReference type="HAMAP-Rule" id="MF_02065"/>
    </source>
</evidence>
<dbReference type="EMBL" id="AEIG01000026">
    <property type="protein sequence ID" value="EGG30009.1"/>
    <property type="molecule type" value="Genomic_DNA"/>
</dbReference>
<keyword evidence="7" id="KW-0997">Cell inner membrane</keyword>
<evidence type="ECO:0000256" key="2">
    <source>
        <dbReference type="ARBA" id="ARBA00022692"/>
    </source>
</evidence>
<evidence type="ECO:0000256" key="4">
    <source>
        <dbReference type="ARBA" id="ARBA00023136"/>
    </source>
</evidence>
<dbReference type="Gene3D" id="3.30.1490.480">
    <property type="entry name" value="Endolytic murein transglycosylase"/>
    <property type="match status" value="1"/>
</dbReference>
<comment type="similarity">
    <text evidence="7">Belongs to the transglycosylase MltG family.</text>
</comment>
<evidence type="ECO:0000256" key="6">
    <source>
        <dbReference type="ARBA" id="ARBA00023316"/>
    </source>
</evidence>
<dbReference type="OrthoDB" id="9814591at2"/>
<evidence type="ECO:0000313" key="9">
    <source>
        <dbReference type="Proteomes" id="UP000005615"/>
    </source>
</evidence>